<feature type="compositionally biased region" description="Basic and acidic residues" evidence="2">
    <location>
        <begin position="311"/>
        <end position="334"/>
    </location>
</feature>
<dbReference type="SUPFAM" id="SSF57184">
    <property type="entry name" value="Growth factor receptor domain"/>
    <property type="match status" value="1"/>
</dbReference>
<keyword evidence="3" id="KW-1133">Transmembrane helix</keyword>
<dbReference type="Gene3D" id="2.170.300.10">
    <property type="entry name" value="Tie2 ligand-binding domain superfamily"/>
    <property type="match status" value="1"/>
</dbReference>
<feature type="region of interest" description="Disordered" evidence="2">
    <location>
        <begin position="309"/>
        <end position="337"/>
    </location>
</feature>
<organism evidence="4 5">
    <name type="scientific">Elysia crispata</name>
    <name type="common">lettuce slug</name>
    <dbReference type="NCBI Taxonomy" id="231223"/>
    <lineage>
        <taxon>Eukaryota</taxon>
        <taxon>Metazoa</taxon>
        <taxon>Spiralia</taxon>
        <taxon>Lophotrochozoa</taxon>
        <taxon>Mollusca</taxon>
        <taxon>Gastropoda</taxon>
        <taxon>Heterobranchia</taxon>
        <taxon>Euthyneura</taxon>
        <taxon>Panpulmonata</taxon>
        <taxon>Sacoglossa</taxon>
        <taxon>Placobranchoidea</taxon>
        <taxon>Plakobranchidae</taxon>
        <taxon>Elysia</taxon>
    </lineage>
</organism>
<proteinExistence type="predicted"/>
<evidence type="ECO:0000256" key="3">
    <source>
        <dbReference type="SAM" id="Phobius"/>
    </source>
</evidence>
<dbReference type="PANTHER" id="PTHR24043">
    <property type="entry name" value="SCAVENGER RECEPTOR CLASS F"/>
    <property type="match status" value="1"/>
</dbReference>
<reference evidence="4" key="1">
    <citation type="journal article" date="2023" name="G3 (Bethesda)">
        <title>A reference genome for the long-term kleptoplast-retaining sea slug Elysia crispata morphotype clarki.</title>
        <authorList>
            <person name="Eastman K.E."/>
            <person name="Pendleton A.L."/>
            <person name="Shaikh M.A."/>
            <person name="Suttiyut T."/>
            <person name="Ogas R."/>
            <person name="Tomko P."/>
            <person name="Gavelis G."/>
            <person name="Widhalm J.R."/>
            <person name="Wisecaver J.H."/>
        </authorList>
    </citation>
    <scope>NUCLEOTIDE SEQUENCE</scope>
    <source>
        <strain evidence="4">ECLA1</strain>
    </source>
</reference>
<dbReference type="AlphaFoldDB" id="A0AAE1A7T4"/>
<keyword evidence="3" id="KW-0812">Transmembrane</keyword>
<evidence type="ECO:0000256" key="2">
    <source>
        <dbReference type="SAM" id="MobiDB-lite"/>
    </source>
</evidence>
<accession>A0AAE1A7T4</accession>
<name>A0AAE1A7T4_9GAST</name>
<protein>
    <submittedName>
        <fullName evidence="4">Uncharacterized protein</fullName>
    </submittedName>
</protein>
<gene>
    <name evidence="4" type="ORF">RRG08_004697</name>
</gene>
<keyword evidence="3" id="KW-0472">Membrane</keyword>
<dbReference type="InterPro" id="IPR042635">
    <property type="entry name" value="MEGF10/SREC1/2-like"/>
</dbReference>
<feature type="transmembrane region" description="Helical" evidence="3">
    <location>
        <begin position="229"/>
        <end position="249"/>
    </location>
</feature>
<dbReference type="Proteomes" id="UP001283361">
    <property type="component" value="Unassembled WGS sequence"/>
</dbReference>
<dbReference type="GO" id="GO:0005044">
    <property type="term" value="F:scavenger receptor activity"/>
    <property type="evidence" value="ECO:0007669"/>
    <property type="project" value="InterPro"/>
</dbReference>
<keyword evidence="5" id="KW-1185">Reference proteome</keyword>
<keyword evidence="1" id="KW-0245">EGF-like domain</keyword>
<dbReference type="PANTHER" id="PTHR24043:SF8">
    <property type="entry name" value="EGF-LIKE DOMAIN-CONTAINING PROTEIN"/>
    <property type="match status" value="1"/>
</dbReference>
<sequence>MITGVPWKDNKTGRYNKGKNCVLIVRKRNQDAHFLDQSCFRRAYYICEYYTTCADQTYGANCSEKCSTNCRGPNNDCEDVKGFCIFGCDDGYQGEKCEKACNPQTFGENCSETCSKTCRGLNNTCNNVNGFCNFGCTDGYQGQRCDKPCNSKKFGANCSETCSKMCSGPKKACNNVNGFCISGCIDGYEGERCQDQIASSLGQIGIKNNFIKTNETDDRKSPNDLPLKSLAAVSALILSVCLLFAIIFVQVEARRKNGTENAVGQNSGSANEAWCENGTLDAVGQSTESITNKEVANQSQVQLSNIPELLEDNHDNDNPHRQERMSTKEERTRQESYLPEPMQYPFKKIRAYTKLLGVQNRKVSHKWIAKELRQARFL</sequence>
<comment type="caution">
    <text evidence="4">The sequence shown here is derived from an EMBL/GenBank/DDBJ whole genome shotgun (WGS) entry which is preliminary data.</text>
</comment>
<evidence type="ECO:0000313" key="5">
    <source>
        <dbReference type="Proteomes" id="UP001283361"/>
    </source>
</evidence>
<evidence type="ECO:0000313" key="4">
    <source>
        <dbReference type="EMBL" id="KAK3782899.1"/>
    </source>
</evidence>
<evidence type="ECO:0000256" key="1">
    <source>
        <dbReference type="ARBA" id="ARBA00022536"/>
    </source>
</evidence>
<dbReference type="InterPro" id="IPR009030">
    <property type="entry name" value="Growth_fac_rcpt_cys_sf"/>
</dbReference>
<dbReference type="EMBL" id="JAWDGP010002482">
    <property type="protein sequence ID" value="KAK3782899.1"/>
    <property type="molecule type" value="Genomic_DNA"/>
</dbReference>